<proteinExistence type="predicted"/>
<evidence type="ECO:0000313" key="4">
    <source>
        <dbReference type="Proteomes" id="UP000515156"/>
    </source>
</evidence>
<name>A0A6P7XC52_9AMPH</name>
<dbReference type="PANTHER" id="PTHR47086:SF4">
    <property type="entry name" value="BTB DOMAIN-CONTAINING PROTEIN"/>
    <property type="match status" value="1"/>
</dbReference>
<dbReference type="OrthoDB" id="9898241at2759"/>
<keyword evidence="4" id="KW-1185">Reference proteome</keyword>
<dbReference type="InterPro" id="IPR048315">
    <property type="entry name" value="ZSWIM9_RNaseH-like"/>
</dbReference>
<gene>
    <name evidence="5" type="primary">LOC115464593</name>
</gene>
<dbReference type="Pfam" id="PF20784">
    <property type="entry name" value="DUF5575_C"/>
    <property type="match status" value="3"/>
</dbReference>
<dbReference type="InterPro" id="IPR049217">
    <property type="entry name" value="DUF5575_N"/>
</dbReference>
<feature type="domain" description="ZSWIM9 central RNaseH-like" evidence="1">
    <location>
        <begin position="127"/>
        <end position="292"/>
    </location>
</feature>
<evidence type="ECO:0000313" key="5">
    <source>
        <dbReference type="RefSeq" id="XP_030050816.1"/>
    </source>
</evidence>
<dbReference type="InterPro" id="IPR040854">
    <property type="entry name" value="ZSWIM9"/>
</dbReference>
<accession>A0A6P7XC52</accession>
<dbReference type="GeneID" id="115464593"/>
<dbReference type="Pfam" id="PF17738">
    <property type="entry name" value="DUF5575"/>
    <property type="match status" value="3"/>
</dbReference>
<protein>
    <submittedName>
        <fullName evidence="5">Uncharacterized protein LOC115464593</fullName>
    </submittedName>
</protein>
<dbReference type="KEGG" id="muo:115464593"/>
<feature type="domain" description="ZSWIM9 central RNaseH-like" evidence="1">
    <location>
        <begin position="586"/>
        <end position="751"/>
    </location>
</feature>
<dbReference type="InterPro" id="IPR049218">
    <property type="entry name" value="DUF5575_C"/>
</dbReference>
<dbReference type="Proteomes" id="UP000515156">
    <property type="component" value="Chromosome 3"/>
</dbReference>
<dbReference type="Pfam" id="PF20783">
    <property type="entry name" value="DUF5575_N"/>
    <property type="match status" value="4"/>
</dbReference>
<dbReference type="RefSeq" id="XP_030050816.1">
    <property type="nucleotide sequence ID" value="XM_030194956.1"/>
</dbReference>
<evidence type="ECO:0000259" key="1">
    <source>
        <dbReference type="Pfam" id="PF17738"/>
    </source>
</evidence>
<evidence type="ECO:0000259" key="3">
    <source>
        <dbReference type="Pfam" id="PF20784"/>
    </source>
</evidence>
<reference evidence="5" key="1">
    <citation type="submission" date="2025-08" db="UniProtKB">
        <authorList>
            <consortium name="RefSeq"/>
        </authorList>
    </citation>
    <scope>IDENTIFICATION</scope>
</reference>
<feature type="domain" description="DUF5575" evidence="3">
    <location>
        <begin position="296"/>
        <end position="402"/>
    </location>
</feature>
<feature type="domain" description="DUF5575" evidence="2">
    <location>
        <begin position="1337"/>
        <end position="1404"/>
    </location>
</feature>
<dbReference type="PANTHER" id="PTHR47086">
    <property type="entry name" value="BTB DOMAIN-CONTAINING PROTEIN"/>
    <property type="match status" value="1"/>
</dbReference>
<feature type="domain" description="DUF5575" evidence="2">
    <location>
        <begin position="901"/>
        <end position="1005"/>
    </location>
</feature>
<feature type="domain" description="DUF5575" evidence="3">
    <location>
        <begin position="755"/>
        <end position="864"/>
    </location>
</feature>
<feature type="domain" description="ZSWIM9 central RNaseH-like" evidence="1">
    <location>
        <begin position="1022"/>
        <end position="1189"/>
    </location>
</feature>
<sequence>MEERMEQRKFQSWEDLCVFLDVWCEEKKVKLTILQSEALTEEDVQKYPGGTERALALKYSSMHLGCSSCISKSCPASIQLQLCPEEDKLIIASTNLLHNHDLPDTDVPLQVKRNRVTYPSRLPAQMANDISWKFLQPNDLKKLQGLRSAVFEERTLVLKELEALFHSDPDIKAKLVFLEGKLLIKSLFLMTSYMQHVAQKFPSYLFVDCISSFSPGFDFYTVFCEAEGLAWKVCAYCFVKKGSVDTLRFIMVSILQSSPTMKSQVKQVTVNPEISDILDLQVLIPHATVRYCRPLILENLYCKVSHLDTTAKAHVKNILHILVHTLSPKDYDRYLTELKAVSPAEVFQYYHEMWHPRRKLWIEKDVRTEVAEHSIQVSVHATHQALMDQLGSKPTLHRCLQVVLVGYIAGSTVTESSQEFSSRTYMTPLFTIKTDDATASPEEDLFQLPGEHSPCETQISEEAMDEPLEQSEFHSWCDFSSFLETWCLKKKTTFSIRQSVPLKNDHLSPDPDLANTLKYRSVIMGCSVSKNCPAVINLKLSPQEDKLILAKTVLRHNHDNVGANITPAVARSRLASPLCQPTKIITNNISKKFLERSDLCKLQKFHPAPFEDWTQILNQLDALFVSDPGAKVKLVFMENKLLVKNVFIMTSHMQEMVQRFPGYLYVDLLSRFGSLIDLYTVYCEDDNSEWRVCGKCIARKSRSSNLRFLMVSVLQSTENLTNHVKYVTVNPEIQDPLDLEPLIPFASLRYCMPLVLEILYEKISFFGSAAEVQIKNFLHILAHTCSPSVYGRYLSELKSACPAEFFQYYYETWHPHRKMWIKKDNRSQIAESNICTLVKSEHQALRARVDPSSSLYHCLQVILNVSTMALGATSPSRLQASLSMLDTSPTFALRQSSESTREDELDQTEFSSWEDFCSFLDAWCEDRKLMFTVRQSATLTEEEISQCPSGAVLAQCLKYSLVLLFCTRNSCPAFIKLQLCPHKEKLIISDTSFEHNHDLPETDFAPPLKRSKLASTVGLPVQIANNISRKFLEPNDLNTLQRFRSGAFEDRSQVLRELISLLLSDPDAKVKLVFEENKLQVKNIFLMTSSMQHIARCFPRYLYIDFLSGFSPGFDLYAVLCEEENVGWTACAYCIARKGTSENLKFIVVSIFQSIPILNSQVKHVTVSPEIQDPLDIEDLVPCASLRYCMPLVLDLLYNKISEINSAEEAQIKDFLHILSHTHSPAVYNQALNELKAACPDEVFQYYYETWHPRWKLWAEEYNSIPDAESSVSAYVKLKHQALAAQMGTSPSLHRCLRVVLDDSKTTLRITDFSQAHPSGPTVSPAVIQQADVAPIEERMKENKFESWEDLCIFLDTWCKENKVELSLCQSEALTTEDIRQYPGGAERAWALKYSSVQLDCSSCISCDVDIEVMGRVISDGGCARAVQLSYS</sequence>
<feature type="domain" description="DUF5575" evidence="2">
    <location>
        <begin position="2"/>
        <end position="102"/>
    </location>
</feature>
<feature type="domain" description="DUF5575" evidence="3">
    <location>
        <begin position="1193"/>
        <end position="1300"/>
    </location>
</feature>
<feature type="domain" description="DUF5575" evidence="2">
    <location>
        <begin position="466"/>
        <end position="560"/>
    </location>
</feature>
<evidence type="ECO:0000259" key="2">
    <source>
        <dbReference type="Pfam" id="PF20783"/>
    </source>
</evidence>
<dbReference type="InParanoid" id="A0A6P7XC52"/>
<organism evidence="4 5">
    <name type="scientific">Microcaecilia unicolor</name>
    <dbReference type="NCBI Taxonomy" id="1415580"/>
    <lineage>
        <taxon>Eukaryota</taxon>
        <taxon>Metazoa</taxon>
        <taxon>Chordata</taxon>
        <taxon>Craniata</taxon>
        <taxon>Vertebrata</taxon>
        <taxon>Euteleostomi</taxon>
        <taxon>Amphibia</taxon>
        <taxon>Gymnophiona</taxon>
        <taxon>Siphonopidae</taxon>
        <taxon>Microcaecilia</taxon>
    </lineage>
</organism>